<dbReference type="AlphaFoldDB" id="A0A1G7X556"/>
<proteinExistence type="predicted"/>
<dbReference type="STRING" id="645274.SAMN04487901_109106"/>
<dbReference type="RefSeq" id="WP_091817776.1">
    <property type="nucleotide sequence ID" value="NZ_FNCQ01000009.1"/>
</dbReference>
<evidence type="ECO:0000313" key="1">
    <source>
        <dbReference type="EMBL" id="SDG78700.1"/>
    </source>
</evidence>
<protein>
    <submittedName>
        <fullName evidence="1">Uncharacterized protein</fullName>
    </submittedName>
</protein>
<name>A0A1G7X556_9BACT</name>
<dbReference type="EMBL" id="FNCQ01000009">
    <property type="protein sequence ID" value="SDG78700.1"/>
    <property type="molecule type" value="Genomic_DNA"/>
</dbReference>
<sequence length="272" mass="31484">MKYTFYLLVVLWLPIFGGSFHEISGKEASNHSNSFCIEGKTWNYILWYLDNEGIRHEEPCSYVVQGDTAIDDTVYKKVYCQKDDTQRLSFMMREEDGKTFKRFPESEEQLLFDFKRDDIGVVYTLGKMDYYWMIHTIDTIQVNNRLFRRYGCFQVETAEYPDSVLTYIEDNDDVAEDSWIEGIGTASAAILADGLEIPLVLPGYKTIFVSCYEDNKCIFTTADFNRPAYTSDIRISGNNPQQNTSLFDLQGRPIKDAPQHGIYVKDGRKVVR</sequence>
<reference evidence="2" key="1">
    <citation type="submission" date="2016-10" db="EMBL/GenBank/DDBJ databases">
        <authorList>
            <person name="Varghese N."/>
            <person name="Submissions S."/>
        </authorList>
    </citation>
    <scope>NUCLEOTIDE SEQUENCE [LARGE SCALE GENOMIC DNA]</scope>
    <source>
        <strain evidence="2">BP1-148</strain>
    </source>
</reference>
<accession>A0A1G7X556</accession>
<dbReference type="Proteomes" id="UP000198779">
    <property type="component" value="Unassembled WGS sequence"/>
</dbReference>
<evidence type="ECO:0000313" key="2">
    <source>
        <dbReference type="Proteomes" id="UP000198779"/>
    </source>
</evidence>
<gene>
    <name evidence="1" type="ORF">SAMN04487901_109106</name>
</gene>
<keyword evidence="2" id="KW-1185">Reference proteome</keyword>
<organism evidence="1 2">
    <name type="scientific">Prevotella communis</name>
    <dbReference type="NCBI Taxonomy" id="2913614"/>
    <lineage>
        <taxon>Bacteria</taxon>
        <taxon>Pseudomonadati</taxon>
        <taxon>Bacteroidota</taxon>
        <taxon>Bacteroidia</taxon>
        <taxon>Bacteroidales</taxon>
        <taxon>Prevotellaceae</taxon>
        <taxon>Prevotella</taxon>
    </lineage>
</organism>